<name>A0A645FIC9_9ZZZZ</name>
<dbReference type="Pfam" id="PF01042">
    <property type="entry name" value="Ribonuc_L-PSP"/>
    <property type="match status" value="1"/>
</dbReference>
<proteinExistence type="inferred from homology"/>
<dbReference type="PROSITE" id="PS01094">
    <property type="entry name" value="UPF0076"/>
    <property type="match status" value="1"/>
</dbReference>
<evidence type="ECO:0000313" key="2">
    <source>
        <dbReference type="EMBL" id="MPN13282.1"/>
    </source>
</evidence>
<dbReference type="GO" id="GO:0120241">
    <property type="term" value="F:2-iminobutanoate/2-iminopropanoate deaminase"/>
    <property type="evidence" value="ECO:0007669"/>
    <property type="project" value="UniProtKB-EC"/>
</dbReference>
<reference evidence="2" key="1">
    <citation type="submission" date="2019-08" db="EMBL/GenBank/DDBJ databases">
        <authorList>
            <person name="Kucharzyk K."/>
            <person name="Murdoch R.W."/>
            <person name="Higgins S."/>
            <person name="Loffler F."/>
        </authorList>
    </citation>
    <scope>NUCLEOTIDE SEQUENCE</scope>
</reference>
<keyword evidence="2" id="KW-0378">Hydrolase</keyword>
<comment type="similarity">
    <text evidence="1">Belongs to the RutC family.</text>
</comment>
<dbReference type="PANTHER" id="PTHR11803:SF58">
    <property type="entry name" value="PROTEIN HMF1-RELATED"/>
    <property type="match status" value="1"/>
</dbReference>
<dbReference type="Gene3D" id="3.30.1330.40">
    <property type="entry name" value="RutC-like"/>
    <property type="match status" value="1"/>
</dbReference>
<dbReference type="InterPro" id="IPR019897">
    <property type="entry name" value="RidA_CS"/>
</dbReference>
<dbReference type="AlphaFoldDB" id="A0A645FIC9"/>
<protein>
    <submittedName>
        <fullName evidence="2">2-iminobutanoate/2-iminopropanoate deaminase</fullName>
        <ecNumber evidence="2">3.5.99.10</ecNumber>
    </submittedName>
</protein>
<sequence length="65" mass="6991">MLDASGMTFADVIKTTVFLSDMAEFAAFNAVYATRFPQNPPARSCVQVAALPLGAKVEIELVARK</sequence>
<dbReference type="EC" id="3.5.99.10" evidence="2"/>
<dbReference type="CDD" id="cd00448">
    <property type="entry name" value="YjgF_YER057c_UK114_family"/>
    <property type="match status" value="1"/>
</dbReference>
<dbReference type="InterPro" id="IPR035959">
    <property type="entry name" value="RutC-like_sf"/>
</dbReference>
<dbReference type="EMBL" id="VSSQ01059776">
    <property type="protein sequence ID" value="MPN13282.1"/>
    <property type="molecule type" value="Genomic_DNA"/>
</dbReference>
<dbReference type="PANTHER" id="PTHR11803">
    <property type="entry name" value="2-IMINOBUTANOATE/2-IMINOPROPANOATE DEAMINASE RIDA"/>
    <property type="match status" value="1"/>
</dbReference>
<comment type="caution">
    <text evidence="2">The sequence shown here is derived from an EMBL/GenBank/DDBJ whole genome shotgun (WGS) entry which is preliminary data.</text>
</comment>
<organism evidence="2">
    <name type="scientific">bioreactor metagenome</name>
    <dbReference type="NCBI Taxonomy" id="1076179"/>
    <lineage>
        <taxon>unclassified sequences</taxon>
        <taxon>metagenomes</taxon>
        <taxon>ecological metagenomes</taxon>
    </lineage>
</organism>
<dbReference type="SUPFAM" id="SSF55298">
    <property type="entry name" value="YjgF-like"/>
    <property type="match status" value="1"/>
</dbReference>
<gene>
    <name evidence="2" type="primary">yabJ_46</name>
    <name evidence="2" type="ORF">SDC9_160603</name>
</gene>
<accession>A0A645FIC9</accession>
<dbReference type="GO" id="GO:0005829">
    <property type="term" value="C:cytosol"/>
    <property type="evidence" value="ECO:0007669"/>
    <property type="project" value="TreeGrafter"/>
</dbReference>
<dbReference type="InterPro" id="IPR006175">
    <property type="entry name" value="YjgF/YER057c/UK114"/>
</dbReference>
<evidence type="ECO:0000256" key="1">
    <source>
        <dbReference type="ARBA" id="ARBA00010552"/>
    </source>
</evidence>